<keyword evidence="7" id="KW-1185">Reference proteome</keyword>
<feature type="repeat" description="ANK" evidence="3">
    <location>
        <begin position="1324"/>
        <end position="1347"/>
    </location>
</feature>
<dbReference type="InterPro" id="IPR036770">
    <property type="entry name" value="Ankyrin_rpt-contain_sf"/>
</dbReference>
<name>A0A9C6U5B9_FRAOC</name>
<accession>A0A9C6U5B9</accession>
<dbReference type="PANTHER" id="PTHR24198:SF165">
    <property type="entry name" value="ANKYRIN REPEAT-CONTAINING PROTEIN-RELATED"/>
    <property type="match status" value="1"/>
</dbReference>
<dbReference type="Proteomes" id="UP000504606">
    <property type="component" value="Unplaced"/>
</dbReference>
<dbReference type="Pfam" id="PF02338">
    <property type="entry name" value="OTU"/>
    <property type="match status" value="1"/>
</dbReference>
<dbReference type="GeneID" id="113215051"/>
<dbReference type="SMART" id="SM00248">
    <property type="entry name" value="ANK"/>
    <property type="match status" value="11"/>
</dbReference>
<evidence type="ECO:0000313" key="8">
    <source>
        <dbReference type="RefSeq" id="XP_052121943.1"/>
    </source>
</evidence>
<sequence>MDWPAEGTRETVRVAEGLAEVTCMGADGNCLFHAVSHQLRAVGGVQDAAELRWQAAAYIRANPDQFEAALDAAAADDPQGYAPYRDEGGRLADIPGAAGRLASRLERDSEWAGEEALVALAAVYQTRIEVYSEARPGSAPPCRPVDPPDVRPGPPLRTLRVVYRLSRAGGGQRVHYDSLQSCTPAPAEEEEGRSTRAQPGSGPQRDPPPADDQPRMPEELQEVVLALRRGPLSPGRLTGALLLAMRRGNEEHFVELGAAAGPAVGWPALLEDALEDALDEAWRTARALNLPLSEDMQRCVVSNLTLLRYQDPTSGALPAAHAHVRWHELWGRVHLLLEYSRRLQDELQRLQGHDRAPGSADKSVMLARMCALAVHNVKGSFLATYKDVPWEEMEYLLVMFIEERTVFATLAHAVATASTAAHLRCFRERLEKYVLVHRAEPDPEAAMRRLKKESQKERADLSRVVDSALTDLRKDFALLRDWYSLKEINETLGVTSEALSLQDTDWAAWGWLALRWALFVVGERAKYSWTSPNLSPRWAVLVEAMAPGGVLKVMSAVRDDQEHGEEGSNAKTLALPKKAESKRKELAEELQKLTRAARAALGAAEGEVEWTDDRDWEGKERVTAAKTDSDKDLIGEELLKILEPAKHKAEPDFERISTLVRRQIESPLGHFSLSSMSLLFAREHIPEAVPRVFRLLLHKSAEHTASFQAELRDVTPSVSSPLDTLRRALTALAAAPVARCPLPTIFAINGALRELASRWHEHDKVTPTDLPFSPALFGRQLRNYLNHLDEVFRSPLELQALSTMLHNKRIPLEHGARPRLRDLRWSRAENERLLRLVELKSDMFRCAREGYLFWLQRLVEDGADVSARDCQDRTLLHAAAQGGQAHVVRWLLGLGAEAVDPLAGDWRGCTALHVARTAAVAEALLAANKTAYSDLQQSWTPLHAAALCGRAEVVAVLLRDPRGLNAEYKGWTPLHCAAHRGHDQVVRLLLAVGARYQANAHGHTPLVLAAYSGSAPTVRLLLGAAPRPDDEDCWRAAAWAAKRAREEACSALLDELEARGLLQWGPEARKVLLEAGRGGSSAITLRLLDLPSAALSERLHDNGRTVLHAAARNGRAELVRALLSRGADPLGEDADGNTALDLAAAGGSPDTITALVEHIPGGSLQAALTRALCVAALSGELGAAQRLVHHGADVSAVDGAGVTPLSSAAYWGHTEVVQWLLLRGADPRPGRVPPLHQAAAYGRLGVVKLLVPPLHAGDQAQDDPGGEEPGPEDILHDSRFWLLLMTRPERKAEESAEKRRKQEARMAQEAQAVERLGLLQQVSEGRTPLHWATNVSALPVVEYLLKREEELLRYVHSLRRPTGEPTVYARDADGRTALQYGAMGLCAPSVAEALLKRMGDKVWLARGHRDLQEVRGMAVEALEKAVTKPGSGRLVRALCGWLLGEKEEDKKKDKKDKKEDRLWDIRLAAVAALCSGPDEEWRAVVDLVRWHLEALPVNLADLRRCAVRVMRRCLQLGPLGEKALQLLSLWVRDLRGLSEGARDETHETVLRRIVYEALRISAQRGDQDSVQAIWRSLERMST</sequence>
<evidence type="ECO:0000256" key="4">
    <source>
        <dbReference type="SAM" id="Coils"/>
    </source>
</evidence>
<feature type="repeat" description="ANK" evidence="3">
    <location>
        <begin position="1001"/>
        <end position="1033"/>
    </location>
</feature>
<feature type="compositionally biased region" description="Pro residues" evidence="5">
    <location>
        <begin position="138"/>
        <end position="155"/>
    </location>
</feature>
<dbReference type="Pfam" id="PF12796">
    <property type="entry name" value="Ank_2"/>
    <property type="match status" value="3"/>
</dbReference>
<feature type="repeat" description="ANK" evidence="3">
    <location>
        <begin position="1200"/>
        <end position="1226"/>
    </location>
</feature>
<dbReference type="KEGG" id="foc:113215051"/>
<dbReference type="PANTHER" id="PTHR24198">
    <property type="entry name" value="ANKYRIN REPEAT AND PROTEIN KINASE DOMAIN-CONTAINING PROTEIN"/>
    <property type="match status" value="1"/>
</dbReference>
<feature type="region of interest" description="Disordered" evidence="5">
    <location>
        <begin position="174"/>
        <end position="215"/>
    </location>
</feature>
<feature type="repeat" description="ANK" evidence="3">
    <location>
        <begin position="969"/>
        <end position="1001"/>
    </location>
</feature>
<dbReference type="Pfam" id="PF13637">
    <property type="entry name" value="Ank_4"/>
    <property type="match status" value="1"/>
</dbReference>
<dbReference type="InterPro" id="IPR038765">
    <property type="entry name" value="Papain-like_cys_pep_sf"/>
</dbReference>
<feature type="repeat" description="ANK" evidence="3">
    <location>
        <begin position="1102"/>
        <end position="1134"/>
    </location>
</feature>
<gene>
    <name evidence="8" type="primary">LOC113215051</name>
</gene>
<organism evidence="7 8">
    <name type="scientific">Frankliniella occidentalis</name>
    <name type="common">Western flower thrips</name>
    <name type="synonym">Euthrips occidentalis</name>
    <dbReference type="NCBI Taxonomy" id="133901"/>
    <lineage>
        <taxon>Eukaryota</taxon>
        <taxon>Metazoa</taxon>
        <taxon>Ecdysozoa</taxon>
        <taxon>Arthropoda</taxon>
        <taxon>Hexapoda</taxon>
        <taxon>Insecta</taxon>
        <taxon>Pterygota</taxon>
        <taxon>Neoptera</taxon>
        <taxon>Paraneoptera</taxon>
        <taxon>Thysanoptera</taxon>
        <taxon>Terebrantia</taxon>
        <taxon>Thripoidea</taxon>
        <taxon>Thripidae</taxon>
        <taxon>Frankliniella</taxon>
    </lineage>
</organism>
<dbReference type="OrthoDB" id="194358at2759"/>
<dbReference type="RefSeq" id="XP_052121943.1">
    <property type="nucleotide sequence ID" value="XM_052265983.1"/>
</dbReference>
<dbReference type="InterPro" id="IPR002110">
    <property type="entry name" value="Ankyrin_rpt"/>
</dbReference>
<evidence type="ECO:0000313" key="7">
    <source>
        <dbReference type="Proteomes" id="UP000504606"/>
    </source>
</evidence>
<keyword evidence="4" id="KW-0175">Coiled coil</keyword>
<dbReference type="Pfam" id="PF00023">
    <property type="entry name" value="Ank"/>
    <property type="match status" value="2"/>
</dbReference>
<dbReference type="InterPro" id="IPR003323">
    <property type="entry name" value="OTU_dom"/>
</dbReference>
<feature type="coiled-coil region" evidence="4">
    <location>
        <begin position="576"/>
        <end position="603"/>
    </location>
</feature>
<protein>
    <submittedName>
        <fullName evidence="8">Uncharacterized protein LOC113215051</fullName>
    </submittedName>
</protein>
<evidence type="ECO:0000259" key="6">
    <source>
        <dbReference type="PROSITE" id="PS50802"/>
    </source>
</evidence>
<evidence type="ECO:0000256" key="2">
    <source>
        <dbReference type="ARBA" id="ARBA00023043"/>
    </source>
</evidence>
<feature type="domain" description="OTU" evidence="6">
    <location>
        <begin position="19"/>
        <end position="182"/>
    </location>
</feature>
<evidence type="ECO:0000256" key="1">
    <source>
        <dbReference type="ARBA" id="ARBA00022737"/>
    </source>
</evidence>
<keyword evidence="2 3" id="KW-0040">ANK repeat</keyword>
<dbReference type="PROSITE" id="PS50297">
    <property type="entry name" value="ANK_REP_REGION"/>
    <property type="match status" value="5"/>
</dbReference>
<feature type="region of interest" description="Disordered" evidence="5">
    <location>
        <begin position="132"/>
        <end position="156"/>
    </location>
</feature>
<feature type="repeat" description="ANK" evidence="3">
    <location>
        <begin position="871"/>
        <end position="897"/>
    </location>
</feature>
<dbReference type="PROSITE" id="PS50088">
    <property type="entry name" value="ANK_REPEAT"/>
    <property type="match status" value="7"/>
</dbReference>
<dbReference type="Gene3D" id="1.25.40.20">
    <property type="entry name" value="Ankyrin repeat-containing domain"/>
    <property type="match status" value="4"/>
</dbReference>
<dbReference type="CDD" id="cd22744">
    <property type="entry name" value="OTU"/>
    <property type="match status" value="1"/>
</dbReference>
<evidence type="ECO:0000256" key="3">
    <source>
        <dbReference type="PROSITE-ProRule" id="PRU00023"/>
    </source>
</evidence>
<dbReference type="PROSITE" id="PS50802">
    <property type="entry name" value="OTU"/>
    <property type="match status" value="1"/>
</dbReference>
<dbReference type="Gene3D" id="3.90.70.80">
    <property type="match status" value="1"/>
</dbReference>
<reference evidence="8" key="1">
    <citation type="submission" date="2025-08" db="UniProtKB">
        <authorList>
            <consortium name="RefSeq"/>
        </authorList>
    </citation>
    <scope>IDENTIFICATION</scope>
    <source>
        <tissue evidence="8">Whole organism</tissue>
    </source>
</reference>
<dbReference type="SUPFAM" id="SSF54001">
    <property type="entry name" value="Cysteine proteinases"/>
    <property type="match status" value="1"/>
</dbReference>
<proteinExistence type="predicted"/>
<keyword evidence="1" id="KW-0677">Repeat</keyword>
<feature type="repeat" description="ANK" evidence="3">
    <location>
        <begin position="937"/>
        <end position="969"/>
    </location>
</feature>
<evidence type="ECO:0000256" key="5">
    <source>
        <dbReference type="SAM" id="MobiDB-lite"/>
    </source>
</evidence>
<dbReference type="PRINTS" id="PR01415">
    <property type="entry name" value="ANKYRIN"/>
</dbReference>
<dbReference type="SUPFAM" id="SSF48403">
    <property type="entry name" value="Ankyrin repeat"/>
    <property type="match status" value="2"/>
</dbReference>